<feature type="region of interest" description="Disordered" evidence="1">
    <location>
        <begin position="167"/>
        <end position="191"/>
    </location>
</feature>
<accession>A0A4Y9ZDC8</accession>
<feature type="region of interest" description="Disordered" evidence="1">
    <location>
        <begin position="208"/>
        <end position="249"/>
    </location>
</feature>
<comment type="caution">
    <text evidence="2">The sequence shown here is derived from an EMBL/GenBank/DDBJ whole genome shotgun (WGS) entry which is preliminary data.</text>
</comment>
<name>A0A4Y9ZDC8_9AGAM</name>
<dbReference type="Proteomes" id="UP000298327">
    <property type="component" value="Unassembled WGS sequence"/>
</dbReference>
<evidence type="ECO:0000313" key="3">
    <source>
        <dbReference type="Proteomes" id="UP000298327"/>
    </source>
</evidence>
<reference evidence="2 3" key="1">
    <citation type="submission" date="2019-02" db="EMBL/GenBank/DDBJ databases">
        <title>Genome sequencing of the rare red list fungi Dentipellis fragilis.</title>
        <authorList>
            <person name="Buettner E."/>
            <person name="Kellner H."/>
        </authorList>
    </citation>
    <scope>NUCLEOTIDE SEQUENCE [LARGE SCALE GENOMIC DNA]</scope>
    <source>
        <strain evidence="2 3">DSM 105465</strain>
    </source>
</reference>
<protein>
    <submittedName>
        <fullName evidence="2">Uncharacterized protein</fullName>
    </submittedName>
</protein>
<dbReference type="AlphaFoldDB" id="A0A4Y9ZDC8"/>
<evidence type="ECO:0000313" key="2">
    <source>
        <dbReference type="EMBL" id="TFY71863.1"/>
    </source>
</evidence>
<gene>
    <name evidence="2" type="ORF">EVG20_g1141</name>
</gene>
<proteinExistence type="predicted"/>
<dbReference type="EMBL" id="SEOQ01000033">
    <property type="protein sequence ID" value="TFY71863.1"/>
    <property type="molecule type" value="Genomic_DNA"/>
</dbReference>
<feature type="region of interest" description="Disordered" evidence="1">
    <location>
        <begin position="1"/>
        <end position="24"/>
    </location>
</feature>
<keyword evidence="3" id="KW-1185">Reference proteome</keyword>
<evidence type="ECO:0000256" key="1">
    <source>
        <dbReference type="SAM" id="MobiDB-lite"/>
    </source>
</evidence>
<feature type="compositionally biased region" description="Polar residues" evidence="1">
    <location>
        <begin position="11"/>
        <end position="24"/>
    </location>
</feature>
<dbReference type="OrthoDB" id="10326721at2759"/>
<sequence length="298" mass="33472">MPKTPAPARQRTGSQKPYQYSLGKSASLGSVEGWVPETHPRRLKRAASAAGPVATTQPQIQECRCARYPIEKKPLMWCSTCQKYIKRSEEIKHALSELEKDIFHEIWCCQNYRFEFDMSTLPQLTDEEADQYSKLIDEQVQAYSGSFEPFPTLDQSWPMFKDAMQVNVQTPSPPQPQPQRQQIASQLHPSPVQSHYRLQTAYQPLARHQTQPDLGPGAHVPRASSSSSPSSLGRRDTWTAGTSRYRPSPLRQFHQGLAPVAEVGPAPAHTIVRPNAPNNVGLQDFDFTARFRGQNHAG</sequence>
<organism evidence="2 3">
    <name type="scientific">Dentipellis fragilis</name>
    <dbReference type="NCBI Taxonomy" id="205917"/>
    <lineage>
        <taxon>Eukaryota</taxon>
        <taxon>Fungi</taxon>
        <taxon>Dikarya</taxon>
        <taxon>Basidiomycota</taxon>
        <taxon>Agaricomycotina</taxon>
        <taxon>Agaricomycetes</taxon>
        <taxon>Russulales</taxon>
        <taxon>Hericiaceae</taxon>
        <taxon>Dentipellis</taxon>
    </lineage>
</organism>